<dbReference type="Proteomes" id="UP000807504">
    <property type="component" value="Unassembled WGS sequence"/>
</dbReference>
<evidence type="ECO:0000256" key="3">
    <source>
        <dbReference type="ARBA" id="ARBA00022825"/>
    </source>
</evidence>
<proteinExistence type="predicted"/>
<keyword evidence="3 5" id="KW-0720">Serine protease</keyword>
<dbReference type="InterPro" id="IPR033116">
    <property type="entry name" value="TRYPSIN_SER"/>
</dbReference>
<comment type="caution">
    <text evidence="7">The sequence shown here is derived from an EMBL/GenBank/DDBJ whole genome shotgun (WGS) entry which is preliminary data.</text>
</comment>
<dbReference type="GO" id="GO:0004252">
    <property type="term" value="F:serine-type endopeptidase activity"/>
    <property type="evidence" value="ECO:0007669"/>
    <property type="project" value="InterPro"/>
</dbReference>
<evidence type="ECO:0000259" key="6">
    <source>
        <dbReference type="PROSITE" id="PS50240"/>
    </source>
</evidence>
<dbReference type="SMART" id="SM00020">
    <property type="entry name" value="Tryp_SPc"/>
    <property type="match status" value="1"/>
</dbReference>
<sequence length="1422" mass="158134">MVMTKKSCQDPLGNKGTCMFKYDCIRQKGVTLSTCVDGFLFGACCFLKEESIQIISDDVHSVNYKGQNETIYNFYQIESEAPLNNSTEPSLHLEDISNASFNNFSNKNFQEHSSTNVSDLFYSSETKQSTTIDLSIYGNNFTTFKNVLHKQVHNTTHIPSAAVANFSKSLVSESITFFTRPIDYNEKIIMNNESSSLSPTFQNSTRINNSNVLPEFPSSTESHSIPVSESSEKVEFEEYRNKLTSISHFDNSNMESSTADTINLFNEEQENSTALNKSIFSDLNSTDSSTSTDETVFQDILVTTEKPYEMEEPDGLINENLPFDYNYLNIQSSQPTDSYMVSSFQINFLTISENNSTNVYNSTNESGYENFVILNKNFTTEPTQNTVIFSTIETPSIQTNSEPTNFEVLTVSQDYPKLTELEEEELLNANITSSNFGVFENTTFYDGTSTSPNNLTEIFNSKASNSNIKSFDKKTTKSDVLPSLPWSSNSILPESFQSVISQLIEKEVSSPENFILNYETHATPAVDVNTLVDQSLFLDSEENLNMEFKSHNISGFVDENFFSSELDQDLNTKFPDLDNFTFTPSPGSSITLNVNKFDDVNKNILLIPNVFINDLAKNEINVTLSVNLSNDVSPKDELEITSNIYNIEEIPHTVEDFTLESEGEKTEVGISTSSSLGFLTEQNKVSESNLNSYMDEILLSAQTEAYTFPTTVFQDSSNQEKNNIQISTLQLLDQSFSEPITSFPNVQSQSLDNSLYNATEVSATLPEEAATNSYPTVIQIINNHTGKNSSAINFLNHMRDSNESFVSTIFAQSEKTGIEENATIYPIVNNGTENRNDLYEIETFINTSTPIILNVENFEESQLVDSSTHLVVSSDISNSFNESVDSSQSISSEILSSYTDFNSTNTFPSVLIDNLTSPLATIIYDDIKDMDFEEQYLTHTDGQSIENTDDFHNMIFAEDEHSTGYVSHLDENSDHTISETKSTQNIILFNYTDENSDDGIFVSHITTELSNAETSEFTTKNTEISETVLPSALTSLSDMNALTDTGKPPLPISSLLTDLSDSDTSIATSSTDIISSTISPYATITQSLNFPTHGDVFPNTSHELSVIHSTGNTTLSTLSTLKSPSIQDAETTNPDEFINLSTQAYSRPIPVTTTAPKVDVQRWNYKKDCGVRLMPVGRIVGGKNTFFGKWPWQALVKEATWLGLFVKNKCGGVLITSKYVLTAAHCQPGFLASLLVVLGTHDLAETFDNKASIIRNVKRMVVHRHYNAQTFENDLALLEMEAPVEFLPYVVPICLPHRNEDFTGKMAFVTGWGKLTAGGDVPNILQEVQVPIVTNGECQRMFYQAGHQKAIRSNFVCAGYTNGGQDSCEGDSGGPLMVQREDTRWVLVGTVSHGIGCADPNLPGVYMRMSSYRPWIDSIIYK</sequence>
<dbReference type="InterPro" id="IPR001254">
    <property type="entry name" value="Trypsin_dom"/>
</dbReference>
<gene>
    <name evidence="7" type="ORF">HNY73_005846</name>
</gene>
<evidence type="ECO:0000256" key="5">
    <source>
        <dbReference type="RuleBase" id="RU363034"/>
    </source>
</evidence>
<keyword evidence="8" id="KW-1185">Reference proteome</keyword>
<dbReference type="PROSITE" id="PS00135">
    <property type="entry name" value="TRYPSIN_SER"/>
    <property type="match status" value="1"/>
</dbReference>
<dbReference type="Pfam" id="PF00089">
    <property type="entry name" value="Trypsin"/>
    <property type="match status" value="1"/>
</dbReference>
<dbReference type="Gene3D" id="2.40.10.10">
    <property type="entry name" value="Trypsin-like serine proteases"/>
    <property type="match status" value="1"/>
</dbReference>
<dbReference type="PANTHER" id="PTHR24253:SF145">
    <property type="entry name" value="SERINE PROTEASE FILZIG"/>
    <property type="match status" value="1"/>
</dbReference>
<organism evidence="7 8">
    <name type="scientific">Argiope bruennichi</name>
    <name type="common">Wasp spider</name>
    <name type="synonym">Aranea bruennichi</name>
    <dbReference type="NCBI Taxonomy" id="94029"/>
    <lineage>
        <taxon>Eukaryota</taxon>
        <taxon>Metazoa</taxon>
        <taxon>Ecdysozoa</taxon>
        <taxon>Arthropoda</taxon>
        <taxon>Chelicerata</taxon>
        <taxon>Arachnida</taxon>
        <taxon>Araneae</taxon>
        <taxon>Araneomorphae</taxon>
        <taxon>Entelegynae</taxon>
        <taxon>Araneoidea</taxon>
        <taxon>Araneidae</taxon>
        <taxon>Argiope</taxon>
    </lineage>
</organism>
<accession>A0A8T0FNC1</accession>
<dbReference type="PANTHER" id="PTHR24253">
    <property type="entry name" value="TRANSMEMBRANE PROTEASE SERINE"/>
    <property type="match status" value="1"/>
</dbReference>
<name>A0A8T0FNC1_ARGBR</name>
<keyword evidence="2 5" id="KW-0378">Hydrolase</keyword>
<evidence type="ECO:0000256" key="2">
    <source>
        <dbReference type="ARBA" id="ARBA00022801"/>
    </source>
</evidence>
<reference evidence="7" key="1">
    <citation type="journal article" date="2020" name="bioRxiv">
        <title>Chromosome-level reference genome of the European wasp spider Argiope bruennichi: a resource for studies on range expansion and evolutionary adaptation.</title>
        <authorList>
            <person name="Sheffer M.M."/>
            <person name="Hoppe A."/>
            <person name="Krehenwinkel H."/>
            <person name="Uhl G."/>
            <person name="Kuss A.W."/>
            <person name="Jensen L."/>
            <person name="Jensen C."/>
            <person name="Gillespie R.G."/>
            <person name="Hoff K.J."/>
            <person name="Prost S."/>
        </authorList>
    </citation>
    <scope>NUCLEOTIDE SEQUENCE</scope>
</reference>
<dbReference type="CDD" id="cd00190">
    <property type="entry name" value="Tryp_SPc"/>
    <property type="match status" value="1"/>
</dbReference>
<dbReference type="PRINTS" id="PR00722">
    <property type="entry name" value="CHYMOTRYPSIN"/>
</dbReference>
<evidence type="ECO:0000313" key="7">
    <source>
        <dbReference type="EMBL" id="KAF8790900.1"/>
    </source>
</evidence>
<dbReference type="InterPro" id="IPR018114">
    <property type="entry name" value="TRYPSIN_HIS"/>
</dbReference>
<protein>
    <submittedName>
        <fullName evidence="7">Serine protease filzig like protein</fullName>
    </submittedName>
</protein>
<dbReference type="InterPro" id="IPR043504">
    <property type="entry name" value="Peptidase_S1_PA_chymotrypsin"/>
</dbReference>
<dbReference type="InterPro" id="IPR009003">
    <property type="entry name" value="Peptidase_S1_PA"/>
</dbReference>
<dbReference type="GO" id="GO:0006508">
    <property type="term" value="P:proteolysis"/>
    <property type="evidence" value="ECO:0007669"/>
    <property type="project" value="UniProtKB-KW"/>
</dbReference>
<dbReference type="EMBL" id="JABXBU010000011">
    <property type="protein sequence ID" value="KAF8790900.1"/>
    <property type="molecule type" value="Genomic_DNA"/>
</dbReference>
<keyword evidence="4" id="KW-1015">Disulfide bond</keyword>
<feature type="domain" description="Peptidase S1" evidence="6">
    <location>
        <begin position="1179"/>
        <end position="1421"/>
    </location>
</feature>
<dbReference type="PROSITE" id="PS50240">
    <property type="entry name" value="TRYPSIN_DOM"/>
    <property type="match status" value="1"/>
</dbReference>
<reference evidence="7" key="2">
    <citation type="submission" date="2020-06" db="EMBL/GenBank/DDBJ databases">
        <authorList>
            <person name="Sheffer M."/>
        </authorList>
    </citation>
    <scope>NUCLEOTIDE SEQUENCE</scope>
</reference>
<evidence type="ECO:0000313" key="8">
    <source>
        <dbReference type="Proteomes" id="UP000807504"/>
    </source>
</evidence>
<keyword evidence="1 5" id="KW-0645">Protease</keyword>
<evidence type="ECO:0000256" key="1">
    <source>
        <dbReference type="ARBA" id="ARBA00022670"/>
    </source>
</evidence>
<dbReference type="InterPro" id="IPR001314">
    <property type="entry name" value="Peptidase_S1A"/>
</dbReference>
<dbReference type="SUPFAM" id="SSF50494">
    <property type="entry name" value="Trypsin-like serine proteases"/>
    <property type="match status" value="1"/>
</dbReference>
<dbReference type="PROSITE" id="PS00134">
    <property type="entry name" value="TRYPSIN_HIS"/>
    <property type="match status" value="1"/>
</dbReference>
<dbReference type="FunFam" id="2.40.10.10:FF:000006">
    <property type="entry name" value="Serine proteinase stubble"/>
    <property type="match status" value="1"/>
</dbReference>
<evidence type="ECO:0000256" key="4">
    <source>
        <dbReference type="ARBA" id="ARBA00023157"/>
    </source>
</evidence>